<dbReference type="AlphaFoldDB" id="C0CJM6"/>
<dbReference type="eggNOG" id="COG2755">
    <property type="taxonomic scope" value="Bacteria"/>
</dbReference>
<dbReference type="InterPro" id="IPR051532">
    <property type="entry name" value="Ester_Hydrolysis_Enzymes"/>
</dbReference>
<dbReference type="GeneID" id="86820333"/>
<protein>
    <recommendedName>
        <fullName evidence="1">SGNH hydrolase-type esterase domain-containing protein</fullName>
    </recommendedName>
</protein>
<dbReference type="PANTHER" id="PTHR30383:SF5">
    <property type="entry name" value="SGNH HYDROLASE-TYPE ESTERASE DOMAIN-CONTAINING PROTEIN"/>
    <property type="match status" value="1"/>
</dbReference>
<dbReference type="SUPFAM" id="SSF52266">
    <property type="entry name" value="SGNH hydrolase"/>
    <property type="match status" value="1"/>
</dbReference>
<organism evidence="2 3">
    <name type="scientific">Blautia hydrogenotrophica (strain DSM 10507 / JCM 14656 / S5a33)</name>
    <name type="common">Ruminococcus hydrogenotrophicus</name>
    <dbReference type="NCBI Taxonomy" id="476272"/>
    <lineage>
        <taxon>Bacteria</taxon>
        <taxon>Bacillati</taxon>
        <taxon>Bacillota</taxon>
        <taxon>Clostridia</taxon>
        <taxon>Lachnospirales</taxon>
        <taxon>Lachnospiraceae</taxon>
        <taxon>Blautia</taxon>
    </lineage>
</organism>
<dbReference type="Pfam" id="PF13472">
    <property type="entry name" value="Lipase_GDSL_2"/>
    <property type="match status" value="1"/>
</dbReference>
<dbReference type="Proteomes" id="UP000003100">
    <property type="component" value="Unassembled WGS sequence"/>
</dbReference>
<comment type="caution">
    <text evidence="2">The sequence shown here is derived from an EMBL/GenBank/DDBJ whole genome shotgun (WGS) entry which is preliminary data.</text>
</comment>
<name>C0CJM6_BLAHS</name>
<dbReference type="PANTHER" id="PTHR30383">
    <property type="entry name" value="THIOESTERASE 1/PROTEASE 1/LYSOPHOSPHOLIPASE L1"/>
    <property type="match status" value="1"/>
</dbReference>
<reference evidence="2 3" key="1">
    <citation type="submission" date="2009-01" db="EMBL/GenBank/DDBJ databases">
        <authorList>
            <person name="Fulton L."/>
            <person name="Clifton S."/>
            <person name="Fulton B."/>
            <person name="Xu J."/>
            <person name="Minx P."/>
            <person name="Pepin K.H."/>
            <person name="Johnson M."/>
            <person name="Bhonagiri V."/>
            <person name="Nash W.E."/>
            <person name="Mardis E.R."/>
            <person name="Wilson R.K."/>
        </authorList>
    </citation>
    <scope>NUCLEOTIDE SEQUENCE [LARGE SCALE GENOMIC DNA]</scope>
    <source>
        <strain evidence="3">DSM 10507 / JCM 14656 / S5a33</strain>
    </source>
</reference>
<gene>
    <name evidence="2" type="ORF">RUMHYD_01047</name>
</gene>
<dbReference type="InterPro" id="IPR013830">
    <property type="entry name" value="SGNH_hydro"/>
</dbReference>
<evidence type="ECO:0000313" key="2">
    <source>
        <dbReference type="EMBL" id="EEG50028.1"/>
    </source>
</evidence>
<sequence length="203" mass="23435">MKQLICLGDSLTDCDRMFTPDGLGYGYVRQLNDMLLKKTAWKTVNRGVNGFTLNRVLENLSADCLKRDPDAVTLLVGINDISMWMCNTSVSVFYQLQKFRLNLLKLFRRLTQYTSASLYLLEPFVFPRPAEYYNWFEPLNAMSQVMQELCEEYRVTFIPLHRPLNDLAQQVGYSALTIDGIHLTPSGHRIIAAKLYKYFENPA</sequence>
<accession>C0CJM6</accession>
<reference evidence="2 3" key="2">
    <citation type="submission" date="2009-02" db="EMBL/GenBank/DDBJ databases">
        <title>Draft genome sequence of Blautia hydrogenotrophica DSM 10507 (Ruminococcus hydrogenotrophicus DSM 10507).</title>
        <authorList>
            <person name="Sudarsanam P."/>
            <person name="Ley R."/>
            <person name="Guruge J."/>
            <person name="Turnbaugh P.J."/>
            <person name="Mahowald M."/>
            <person name="Liep D."/>
            <person name="Gordon J."/>
        </authorList>
    </citation>
    <scope>NUCLEOTIDE SEQUENCE [LARGE SCALE GENOMIC DNA]</scope>
    <source>
        <strain evidence="3">DSM 10507 / JCM 14656 / S5a33</strain>
    </source>
</reference>
<evidence type="ECO:0000259" key="1">
    <source>
        <dbReference type="Pfam" id="PF13472"/>
    </source>
</evidence>
<dbReference type="EMBL" id="ACBZ01000046">
    <property type="protein sequence ID" value="EEG50028.1"/>
    <property type="molecule type" value="Genomic_DNA"/>
</dbReference>
<dbReference type="PATRIC" id="fig|476272.21.peg.2393"/>
<dbReference type="InterPro" id="IPR036514">
    <property type="entry name" value="SGNH_hydro_sf"/>
</dbReference>
<dbReference type="RefSeq" id="WP_005946815.1">
    <property type="nucleotide sequence ID" value="NZ_CP136423.1"/>
</dbReference>
<dbReference type="Gene3D" id="3.40.50.1110">
    <property type="entry name" value="SGNH hydrolase"/>
    <property type="match status" value="1"/>
</dbReference>
<dbReference type="GO" id="GO:0004622">
    <property type="term" value="F:phosphatidylcholine lysophospholipase activity"/>
    <property type="evidence" value="ECO:0007669"/>
    <property type="project" value="TreeGrafter"/>
</dbReference>
<keyword evidence="3" id="KW-1185">Reference proteome</keyword>
<dbReference type="HOGENOM" id="CLU_051989_5_2_9"/>
<proteinExistence type="predicted"/>
<feature type="domain" description="SGNH hydrolase-type esterase" evidence="1">
    <location>
        <begin position="6"/>
        <end position="190"/>
    </location>
</feature>
<evidence type="ECO:0000313" key="3">
    <source>
        <dbReference type="Proteomes" id="UP000003100"/>
    </source>
</evidence>